<dbReference type="SUPFAM" id="SSF55931">
    <property type="entry name" value="Glutamine synthetase/guanido kinase"/>
    <property type="match status" value="1"/>
</dbReference>
<keyword evidence="6" id="KW-1185">Reference proteome</keyword>
<gene>
    <name evidence="5" type="ORF">LVJ81_02525</name>
</gene>
<evidence type="ECO:0000313" key="5">
    <source>
        <dbReference type="EMBL" id="UOO92934.1"/>
    </source>
</evidence>
<dbReference type="SUPFAM" id="SSF54368">
    <property type="entry name" value="Glutamine synthetase, N-terminal domain"/>
    <property type="match status" value="1"/>
</dbReference>
<dbReference type="InterPro" id="IPR036651">
    <property type="entry name" value="Gln_synt_N_sf"/>
</dbReference>
<evidence type="ECO:0000259" key="4">
    <source>
        <dbReference type="PROSITE" id="PS51987"/>
    </source>
</evidence>
<protein>
    <submittedName>
        <fullName evidence="5">Glutamine synthetase</fullName>
    </submittedName>
</protein>
<dbReference type="InterPro" id="IPR008146">
    <property type="entry name" value="Gln_synth_cat_dom"/>
</dbReference>
<dbReference type="Proteomes" id="UP000832034">
    <property type="component" value="Chromosome"/>
</dbReference>
<evidence type="ECO:0000256" key="1">
    <source>
        <dbReference type="ARBA" id="ARBA00009897"/>
    </source>
</evidence>
<dbReference type="EMBL" id="CP091512">
    <property type="protein sequence ID" value="UOO92934.1"/>
    <property type="molecule type" value="Genomic_DNA"/>
</dbReference>
<evidence type="ECO:0000313" key="6">
    <source>
        <dbReference type="Proteomes" id="UP000832034"/>
    </source>
</evidence>
<reference evidence="5" key="2">
    <citation type="journal article" date="2022" name="Res Sq">
        <title>Evolution of multicellular longitudinally dividing oral cavity symbionts (Neisseriaceae).</title>
        <authorList>
            <person name="Nyongesa S."/>
            <person name="Weber P."/>
            <person name="Bernet E."/>
            <person name="Pullido F."/>
            <person name="Nieckarz M."/>
            <person name="Delaby M."/>
            <person name="Nieves C."/>
            <person name="Viehboeck T."/>
            <person name="Krause N."/>
            <person name="Rivera-Millot A."/>
            <person name="Nakamura A."/>
            <person name="Vischer N."/>
            <person name="VanNieuwenhze M."/>
            <person name="Brun Y."/>
            <person name="Cava F."/>
            <person name="Bulgheresi S."/>
            <person name="Veyrier F."/>
        </authorList>
    </citation>
    <scope>NUCLEOTIDE SEQUENCE</scope>
    <source>
        <strain evidence="5">SAG 1488-6</strain>
    </source>
</reference>
<reference evidence="5" key="1">
    <citation type="submission" date="2021-12" db="EMBL/GenBank/DDBJ databases">
        <authorList>
            <person name="Veyrier F.J."/>
        </authorList>
    </citation>
    <scope>NUCLEOTIDE SEQUENCE</scope>
    <source>
        <strain evidence="5">SAG 1488-6</strain>
    </source>
</reference>
<dbReference type="RefSeq" id="WP_019958156.1">
    <property type="nucleotide sequence ID" value="NZ_CP091512.1"/>
</dbReference>
<dbReference type="InterPro" id="IPR014746">
    <property type="entry name" value="Gln_synth/guanido_kin_cat_dom"/>
</dbReference>
<proteinExistence type="inferred from homology"/>
<evidence type="ECO:0000256" key="2">
    <source>
        <dbReference type="PROSITE-ProRule" id="PRU01331"/>
    </source>
</evidence>
<dbReference type="PROSITE" id="PS51987">
    <property type="entry name" value="GS_CATALYTIC"/>
    <property type="match status" value="1"/>
</dbReference>
<dbReference type="PANTHER" id="PTHR43407:SF1">
    <property type="entry name" value="LENGSIN"/>
    <property type="match status" value="1"/>
</dbReference>
<evidence type="ECO:0000256" key="3">
    <source>
        <dbReference type="RuleBase" id="RU000384"/>
    </source>
</evidence>
<feature type="domain" description="GS catalytic" evidence="4">
    <location>
        <begin position="146"/>
        <end position="470"/>
    </location>
</feature>
<sequence>MSTTVLNQPTSISNTTALDVHKHLNTQSQKTEDILKKVKDSGVDYIYYQVVALSGRVVAKAVPAKQLMRNLEKGIQFHRTAMSDLQATRAGVLLGGGVQASELIALPDIDTFNVLPWDKQMGSFFCTAYEPEHVPEIGGQILGTDARANLRHVHQQFKNKHGLTLKTGCEPEMSWIGDDIKVHVRPGASPAYHMGSFEIMRPIYKKVMEYASAMGLDMIEGDYEDPTQLELNWMFDDCELTADRLITYRLICRQVAREHGVIASFMPKPYTSSMGNGCHHNFSLWDAHGDNVLMEKGRRELHLTDVGHHALGGVLNHASGAMMVMASTVNSYKRFWDTGLFAPSIVNWGMDNKSCTVRLSANGRLEYKTPDSSVNPYLSHALMLAAMDDGIVHKMDPGMPSSRDSYAESGRVLPLTLGDAIKEFENDSVMFGALPAEMANLYRDLKADEWARACSAVTDWEYNMYLEYLP</sequence>
<accession>A0ABY4EB05</accession>
<organism evidence="5 6">
    <name type="scientific">Vitreoscilla stercoraria</name>
    <dbReference type="NCBI Taxonomy" id="61"/>
    <lineage>
        <taxon>Bacteria</taxon>
        <taxon>Pseudomonadati</taxon>
        <taxon>Pseudomonadota</taxon>
        <taxon>Betaproteobacteria</taxon>
        <taxon>Neisseriales</taxon>
        <taxon>Neisseriaceae</taxon>
        <taxon>Vitreoscilla</taxon>
    </lineage>
</organism>
<comment type="similarity">
    <text evidence="1 2 3">Belongs to the glutamine synthetase family.</text>
</comment>
<dbReference type="Gene3D" id="3.10.20.70">
    <property type="entry name" value="Glutamine synthetase, N-terminal domain"/>
    <property type="match status" value="1"/>
</dbReference>
<dbReference type="SMART" id="SM01230">
    <property type="entry name" value="Gln-synt_C"/>
    <property type="match status" value="1"/>
</dbReference>
<dbReference type="PANTHER" id="PTHR43407">
    <property type="entry name" value="GLUTAMINE SYNTHETASE"/>
    <property type="match status" value="1"/>
</dbReference>
<name>A0ABY4EB05_VITST</name>
<dbReference type="Pfam" id="PF00120">
    <property type="entry name" value="Gln-synt_C"/>
    <property type="match status" value="1"/>
</dbReference>
<dbReference type="Gene3D" id="3.30.590.10">
    <property type="entry name" value="Glutamine synthetase/guanido kinase, catalytic domain"/>
    <property type="match status" value="1"/>
</dbReference>